<accession>A0A0W8FI18</accession>
<proteinExistence type="predicted"/>
<dbReference type="Gene3D" id="2.40.370.10">
    <property type="entry name" value="AttH-like domain"/>
    <property type="match status" value="1"/>
</dbReference>
<reference evidence="1" key="1">
    <citation type="journal article" date="2015" name="Proc. Natl. Acad. Sci. U.S.A.">
        <title>Networks of energetic and metabolic interactions define dynamics in microbial communities.</title>
        <authorList>
            <person name="Embree M."/>
            <person name="Liu J.K."/>
            <person name="Al-Bassam M.M."/>
            <person name="Zengler K."/>
        </authorList>
    </citation>
    <scope>NUCLEOTIDE SEQUENCE</scope>
</reference>
<dbReference type="AlphaFoldDB" id="A0A0W8FI18"/>
<dbReference type="InterPro" id="IPR023374">
    <property type="entry name" value="AttH-like_dom_sf"/>
</dbReference>
<dbReference type="Pfam" id="PF17186">
    <property type="entry name" value="Lipocalin_9"/>
    <property type="match status" value="1"/>
</dbReference>
<comment type="caution">
    <text evidence="1">The sequence shown here is derived from an EMBL/GenBank/DDBJ whole genome shotgun (WGS) entry which is preliminary data.</text>
</comment>
<organism evidence="1">
    <name type="scientific">hydrocarbon metagenome</name>
    <dbReference type="NCBI Taxonomy" id="938273"/>
    <lineage>
        <taxon>unclassified sequences</taxon>
        <taxon>metagenomes</taxon>
        <taxon>ecological metagenomes</taxon>
    </lineage>
</organism>
<gene>
    <name evidence="1" type="ORF">ASZ90_009716</name>
</gene>
<dbReference type="SUPFAM" id="SSF159245">
    <property type="entry name" value="AttH-like"/>
    <property type="match status" value="1"/>
</dbReference>
<name>A0A0W8FI18_9ZZZZ</name>
<evidence type="ECO:0000313" key="1">
    <source>
        <dbReference type="EMBL" id="KUG20543.1"/>
    </source>
</evidence>
<dbReference type="EMBL" id="LNQE01001179">
    <property type="protein sequence ID" value="KUG20543.1"/>
    <property type="molecule type" value="Genomic_DNA"/>
</dbReference>
<sequence>MKWWYVQGYFRGETGLRRNFVVCFFSLHLPEDGTPGSMYLCSVIDPKTGEHGKEILLDETSRAWYLEKLADLPENFGINRCIAETIQKEIAEYGLYPPFSCPVSPMRISSDAIAWETVALSFAPSALSATFLDPGNKQPVSLFLEPEVPFVDIPGLLPQGEGIGMEYVTCPRLALKGRYGDEEIRGEAWFDCQAGGDAWFAIERADTERQGDRTCDPLGWDWCAVNLDDGQSPVFLHRKSIESGRTEAKFCVLFEGKEARYFSDFGLEPLRLWESPTTHIQYPVEWAFFVPEIGCRQHIAGATRPLAPKQP</sequence>
<protein>
    <submittedName>
        <fullName evidence="1">Liga</fullName>
    </submittedName>
</protein>